<sequence>MPAVLGGFLPALPGALLPALVGTVAGALAGAVVPGLAHRMAAPVGGPTRSACRACGQPVPSGAAGWVATRCAHCEIRRGPPVVVTVVTGAIVLGGLAAARHDDPALPALLGMAVVGLVLGAVDLACLRLPDPLVATAGLVGAVGLTVAALLAGTPGRLLTVLAGAAGSALLYVVLALLPGSRLGFGDVKLGAVLGLPLGWLGWPSVLLGLVLPHLLNGLVVLVLLALRRVRRDTVLPLGPALLTGAWLAALLA</sequence>
<name>A0A136PPW6_9ACTN</name>
<dbReference type="GO" id="GO:0006465">
    <property type="term" value="P:signal peptide processing"/>
    <property type="evidence" value="ECO:0007669"/>
    <property type="project" value="TreeGrafter"/>
</dbReference>
<feature type="transmembrane region" description="Helical" evidence="1">
    <location>
        <begin position="234"/>
        <end position="252"/>
    </location>
</feature>
<dbReference type="EMBL" id="LRQV01000069">
    <property type="protein sequence ID" value="KXK60520.1"/>
    <property type="molecule type" value="Genomic_DNA"/>
</dbReference>
<dbReference type="Proteomes" id="UP000070620">
    <property type="component" value="Unassembled WGS sequence"/>
</dbReference>
<accession>A0A136PPW6</accession>
<keyword evidence="3" id="KW-1185">Reference proteome</keyword>
<gene>
    <name evidence="2" type="ORF">AWW66_18435</name>
</gene>
<feature type="transmembrane region" description="Helical" evidence="1">
    <location>
        <begin position="133"/>
        <end position="151"/>
    </location>
</feature>
<keyword evidence="1" id="KW-0472">Membrane</keyword>
<keyword evidence="1" id="KW-0812">Transmembrane</keyword>
<evidence type="ECO:0000256" key="1">
    <source>
        <dbReference type="SAM" id="Phobius"/>
    </source>
</evidence>
<dbReference type="GO" id="GO:0005886">
    <property type="term" value="C:plasma membrane"/>
    <property type="evidence" value="ECO:0007669"/>
    <property type="project" value="TreeGrafter"/>
</dbReference>
<dbReference type="AlphaFoldDB" id="A0A136PPW6"/>
<comment type="caution">
    <text evidence="2">The sequence shown here is derived from an EMBL/GenBank/DDBJ whole genome shotgun (WGS) entry which is preliminary data.</text>
</comment>
<evidence type="ECO:0000313" key="3">
    <source>
        <dbReference type="Proteomes" id="UP000070620"/>
    </source>
</evidence>
<proteinExistence type="predicted"/>
<dbReference type="GO" id="GO:0004190">
    <property type="term" value="F:aspartic-type endopeptidase activity"/>
    <property type="evidence" value="ECO:0007669"/>
    <property type="project" value="TreeGrafter"/>
</dbReference>
<dbReference type="PANTHER" id="PTHR30487">
    <property type="entry name" value="TYPE 4 PREPILIN-LIKE PROTEINS LEADER PEPTIDE-PROCESSING ENZYME"/>
    <property type="match status" value="1"/>
</dbReference>
<evidence type="ECO:0000313" key="2">
    <source>
        <dbReference type="EMBL" id="KXK60520.1"/>
    </source>
</evidence>
<dbReference type="InterPro" id="IPR050882">
    <property type="entry name" value="Prepilin_peptidase/N-MTase"/>
</dbReference>
<reference evidence="2 3" key="1">
    <citation type="submission" date="2016-01" db="EMBL/GenBank/DDBJ databases">
        <title>Whole genome sequence and analysis of Micromonospora rosaria DSM 803, which can produce antibacterial substance rosamicin.</title>
        <authorList>
            <person name="Yang H."/>
            <person name="He X."/>
            <person name="Zhu D."/>
        </authorList>
    </citation>
    <scope>NUCLEOTIDE SEQUENCE [LARGE SCALE GENOMIC DNA]</scope>
    <source>
        <strain evidence="2 3">DSM 803</strain>
    </source>
</reference>
<feature type="transmembrane region" description="Helical" evidence="1">
    <location>
        <begin position="106"/>
        <end position="127"/>
    </location>
</feature>
<feature type="transmembrane region" description="Helical" evidence="1">
    <location>
        <begin position="158"/>
        <end position="180"/>
    </location>
</feature>
<protein>
    <submittedName>
        <fullName evidence="2">Uncharacterized protein</fullName>
    </submittedName>
</protein>
<organism evidence="2 3">
    <name type="scientific">Micromonospora rosaria</name>
    <dbReference type="NCBI Taxonomy" id="47874"/>
    <lineage>
        <taxon>Bacteria</taxon>
        <taxon>Bacillati</taxon>
        <taxon>Actinomycetota</taxon>
        <taxon>Actinomycetes</taxon>
        <taxon>Micromonosporales</taxon>
        <taxon>Micromonosporaceae</taxon>
        <taxon>Micromonospora</taxon>
    </lineage>
</organism>
<feature type="transmembrane region" description="Helical" evidence="1">
    <location>
        <begin position="200"/>
        <end position="227"/>
    </location>
</feature>
<keyword evidence="1" id="KW-1133">Transmembrane helix</keyword>
<dbReference type="PANTHER" id="PTHR30487:SF0">
    <property type="entry name" value="PREPILIN LEADER PEPTIDASE_N-METHYLTRANSFERASE-RELATED"/>
    <property type="match status" value="1"/>
</dbReference>